<protein>
    <submittedName>
        <fullName evidence="1">Uncharacterized protein</fullName>
    </submittedName>
</protein>
<feature type="non-terminal residue" evidence="1">
    <location>
        <position position="193"/>
    </location>
</feature>
<sequence>MAARFSMSGDSLYVVLPLYHTLRLFLLSVMCFPARSVLEESHGDDRILLISSESVVNSSREEEQISFSYRNSNPTVLDISYVEVSSSLHDESHFGVSVKVLLEENGEFLSISRHRDRIDSDDVSVSHSDVFGVLFNRLFPVNRHIHFVCQTAGVLQILDCNDFVTETKRSFLSLFGRSFLHEVGASCSALFHL</sequence>
<proteinExistence type="predicted"/>
<name>A0AAV5X0X5_9BILA</name>
<dbReference type="AlphaFoldDB" id="A0AAV5X0X5"/>
<keyword evidence="2" id="KW-1185">Reference proteome</keyword>
<reference evidence="1" key="1">
    <citation type="submission" date="2023-10" db="EMBL/GenBank/DDBJ databases">
        <title>Genome assembly of Pristionchus species.</title>
        <authorList>
            <person name="Yoshida K."/>
            <person name="Sommer R.J."/>
        </authorList>
    </citation>
    <scope>NUCLEOTIDE SEQUENCE</scope>
    <source>
        <strain evidence="1">RS5133</strain>
    </source>
</reference>
<organism evidence="1 2">
    <name type="scientific">Pristionchus fissidentatus</name>
    <dbReference type="NCBI Taxonomy" id="1538716"/>
    <lineage>
        <taxon>Eukaryota</taxon>
        <taxon>Metazoa</taxon>
        <taxon>Ecdysozoa</taxon>
        <taxon>Nematoda</taxon>
        <taxon>Chromadorea</taxon>
        <taxon>Rhabditida</taxon>
        <taxon>Rhabditina</taxon>
        <taxon>Diplogasteromorpha</taxon>
        <taxon>Diplogasteroidea</taxon>
        <taxon>Neodiplogasteridae</taxon>
        <taxon>Pristionchus</taxon>
    </lineage>
</organism>
<accession>A0AAV5X0X5</accession>
<dbReference type="Proteomes" id="UP001432322">
    <property type="component" value="Unassembled WGS sequence"/>
</dbReference>
<evidence type="ECO:0000313" key="1">
    <source>
        <dbReference type="EMBL" id="GMT36133.1"/>
    </source>
</evidence>
<dbReference type="EMBL" id="BTSY01000007">
    <property type="protein sequence ID" value="GMT36133.1"/>
    <property type="molecule type" value="Genomic_DNA"/>
</dbReference>
<gene>
    <name evidence="1" type="ORF">PFISCL1PPCAC_27430</name>
</gene>
<evidence type="ECO:0000313" key="2">
    <source>
        <dbReference type="Proteomes" id="UP001432322"/>
    </source>
</evidence>
<comment type="caution">
    <text evidence="1">The sequence shown here is derived from an EMBL/GenBank/DDBJ whole genome shotgun (WGS) entry which is preliminary data.</text>
</comment>